<reference evidence="2" key="1">
    <citation type="journal article" date="2022" name="IScience">
        <title>Evolution of zygomycete secretomes and the origins of terrestrial fungal ecologies.</title>
        <authorList>
            <person name="Chang Y."/>
            <person name="Wang Y."/>
            <person name="Mondo S."/>
            <person name="Ahrendt S."/>
            <person name="Andreopoulos W."/>
            <person name="Barry K."/>
            <person name="Beard J."/>
            <person name="Benny G.L."/>
            <person name="Blankenship S."/>
            <person name="Bonito G."/>
            <person name="Cuomo C."/>
            <person name="Desiro A."/>
            <person name="Gervers K.A."/>
            <person name="Hundley H."/>
            <person name="Kuo A."/>
            <person name="LaButti K."/>
            <person name="Lang B.F."/>
            <person name="Lipzen A."/>
            <person name="O'Donnell K."/>
            <person name="Pangilinan J."/>
            <person name="Reynolds N."/>
            <person name="Sandor L."/>
            <person name="Smith M.E."/>
            <person name="Tsang A."/>
            <person name="Grigoriev I.V."/>
            <person name="Stajich J.E."/>
            <person name="Spatafora J.W."/>
        </authorList>
    </citation>
    <scope>NUCLEOTIDE SEQUENCE</scope>
    <source>
        <strain evidence="2">RSA 2281</strain>
    </source>
</reference>
<keyword evidence="1" id="KW-0472">Membrane</keyword>
<evidence type="ECO:0000313" key="3">
    <source>
        <dbReference type="Proteomes" id="UP001209540"/>
    </source>
</evidence>
<sequence length="50" mass="6135">MIIYSGVTLNIKKEARPFLKRYLCTKIYTWQFVFVYISFLTWPGLFFFFP</sequence>
<evidence type="ECO:0000256" key="1">
    <source>
        <dbReference type="SAM" id="Phobius"/>
    </source>
</evidence>
<dbReference type="EMBL" id="JAIXMP010000049">
    <property type="protein sequence ID" value="KAI9245833.1"/>
    <property type="molecule type" value="Genomic_DNA"/>
</dbReference>
<comment type="caution">
    <text evidence="2">The sequence shown here is derived from an EMBL/GenBank/DDBJ whole genome shotgun (WGS) entry which is preliminary data.</text>
</comment>
<keyword evidence="1" id="KW-1133">Transmembrane helix</keyword>
<name>A0AAD5JM70_9FUNG</name>
<protein>
    <submittedName>
        <fullName evidence="2">Uncharacterized protein</fullName>
    </submittedName>
</protein>
<reference evidence="2" key="2">
    <citation type="submission" date="2023-02" db="EMBL/GenBank/DDBJ databases">
        <authorList>
            <consortium name="DOE Joint Genome Institute"/>
            <person name="Mondo S.J."/>
            <person name="Chang Y."/>
            <person name="Wang Y."/>
            <person name="Ahrendt S."/>
            <person name="Andreopoulos W."/>
            <person name="Barry K."/>
            <person name="Beard J."/>
            <person name="Benny G.L."/>
            <person name="Blankenship S."/>
            <person name="Bonito G."/>
            <person name="Cuomo C."/>
            <person name="Desiro A."/>
            <person name="Gervers K.A."/>
            <person name="Hundley H."/>
            <person name="Kuo A."/>
            <person name="LaButti K."/>
            <person name="Lang B.F."/>
            <person name="Lipzen A."/>
            <person name="O'Donnell K."/>
            <person name="Pangilinan J."/>
            <person name="Reynolds N."/>
            <person name="Sandor L."/>
            <person name="Smith M.W."/>
            <person name="Tsang A."/>
            <person name="Grigoriev I.V."/>
            <person name="Stajich J.E."/>
            <person name="Spatafora J.W."/>
        </authorList>
    </citation>
    <scope>NUCLEOTIDE SEQUENCE</scope>
    <source>
        <strain evidence="2">RSA 2281</strain>
    </source>
</reference>
<evidence type="ECO:0000313" key="2">
    <source>
        <dbReference type="EMBL" id="KAI9245833.1"/>
    </source>
</evidence>
<organism evidence="2 3">
    <name type="scientific">Phascolomyces articulosus</name>
    <dbReference type="NCBI Taxonomy" id="60185"/>
    <lineage>
        <taxon>Eukaryota</taxon>
        <taxon>Fungi</taxon>
        <taxon>Fungi incertae sedis</taxon>
        <taxon>Mucoromycota</taxon>
        <taxon>Mucoromycotina</taxon>
        <taxon>Mucoromycetes</taxon>
        <taxon>Mucorales</taxon>
        <taxon>Lichtheimiaceae</taxon>
        <taxon>Phascolomyces</taxon>
    </lineage>
</organism>
<keyword evidence="3" id="KW-1185">Reference proteome</keyword>
<dbReference type="Proteomes" id="UP001209540">
    <property type="component" value="Unassembled WGS sequence"/>
</dbReference>
<accession>A0AAD5JM70</accession>
<feature type="transmembrane region" description="Helical" evidence="1">
    <location>
        <begin position="27"/>
        <end position="49"/>
    </location>
</feature>
<feature type="non-terminal residue" evidence="2">
    <location>
        <position position="50"/>
    </location>
</feature>
<proteinExistence type="predicted"/>
<dbReference type="AlphaFoldDB" id="A0AAD5JM70"/>
<keyword evidence="1" id="KW-0812">Transmembrane</keyword>
<gene>
    <name evidence="2" type="ORF">BDA99DRAFT_527555</name>
</gene>